<dbReference type="PANTHER" id="PTHR45867">
    <property type="entry name" value="PURPLE ACID PHOSPHATASE"/>
    <property type="match status" value="1"/>
</dbReference>
<dbReference type="Proteomes" id="UP001186944">
    <property type="component" value="Unassembled WGS sequence"/>
</dbReference>
<dbReference type="InterPro" id="IPR025733">
    <property type="entry name" value="PAPs_C"/>
</dbReference>
<feature type="domain" description="Calcineurin-like phosphoesterase" evidence="3">
    <location>
        <begin position="55"/>
        <end position="256"/>
    </location>
</feature>
<dbReference type="EMBL" id="VSWD01000012">
    <property type="protein sequence ID" value="KAK3085918.1"/>
    <property type="molecule type" value="Genomic_DNA"/>
</dbReference>
<dbReference type="SUPFAM" id="SSF56300">
    <property type="entry name" value="Metallo-dependent phosphatases"/>
    <property type="match status" value="1"/>
</dbReference>
<protein>
    <recommendedName>
        <fullName evidence="7">Acid phosphatase</fullName>
    </recommendedName>
</protein>
<evidence type="ECO:0008006" key="7">
    <source>
        <dbReference type="Google" id="ProtNLM"/>
    </source>
</evidence>
<dbReference type="CDD" id="cd00839">
    <property type="entry name" value="MPP_PAPs"/>
    <property type="match status" value="1"/>
</dbReference>
<dbReference type="Pfam" id="PF00149">
    <property type="entry name" value="Metallophos"/>
    <property type="match status" value="1"/>
</dbReference>
<dbReference type="InterPro" id="IPR041792">
    <property type="entry name" value="MPP_PAP"/>
</dbReference>
<dbReference type="Pfam" id="PF14008">
    <property type="entry name" value="Metallophos_C"/>
    <property type="match status" value="1"/>
</dbReference>
<sequence>MWATSDDVRGHVMYGDSMNSLHFHAKSTVAILQSDSWNALRNIHRAQMEERTRHFLVYGDLGSYFGKPTYPVLKEEVDTEQYDAVWHIGDFAYDLNVNGGKYGDVFFDLIEPVASRIPYMTLPGNHEYADDFHHYRVRFSMPGTTWPMELDRLWFSYNIGLVHFISFSTEVYFVHNQNQVCTQYDWLLQDLTEANRNRDKQPWIVAMGHRPMYCSNDEPKSDCTPGFFHYWVRNGLEDLFHYMGVDLLIMGHEHSYERFWPMYRQKVFAQNYMDPEGTVHVISGAAGCNEIYDKMGTPVPGSAFRVDSRSYHSYGKLTVYNSTHLQFIQKTVKPRGELDNFMIVQHRHGPRIKDLDCEKGVFAVCRCPFPFHFVTAAVASGIGLLLAIVLITICCCRNCKCCPLFKGKRCCRNNVMKGRRKKRNDDLHHNLEPDTYNLLDHIDPDV</sequence>
<evidence type="ECO:0000313" key="5">
    <source>
        <dbReference type="EMBL" id="KAK3085918.1"/>
    </source>
</evidence>
<comment type="caution">
    <text evidence="5">The sequence shown here is derived from an EMBL/GenBank/DDBJ whole genome shotgun (WGS) entry which is preliminary data.</text>
</comment>
<evidence type="ECO:0000313" key="6">
    <source>
        <dbReference type="Proteomes" id="UP001186944"/>
    </source>
</evidence>
<keyword evidence="2" id="KW-0812">Transmembrane</keyword>
<dbReference type="GO" id="GO:0016787">
    <property type="term" value="F:hydrolase activity"/>
    <property type="evidence" value="ECO:0007669"/>
    <property type="project" value="InterPro"/>
</dbReference>
<feature type="transmembrane region" description="Helical" evidence="2">
    <location>
        <begin position="371"/>
        <end position="396"/>
    </location>
</feature>
<keyword evidence="2" id="KW-1133">Transmembrane helix</keyword>
<keyword evidence="6" id="KW-1185">Reference proteome</keyword>
<name>A0AA89BKI8_PINIB</name>
<evidence type="ECO:0000256" key="1">
    <source>
        <dbReference type="ARBA" id="ARBA00023180"/>
    </source>
</evidence>
<organism evidence="5 6">
    <name type="scientific">Pinctada imbricata</name>
    <name type="common">Atlantic pearl-oyster</name>
    <name type="synonym">Pinctada martensii</name>
    <dbReference type="NCBI Taxonomy" id="66713"/>
    <lineage>
        <taxon>Eukaryota</taxon>
        <taxon>Metazoa</taxon>
        <taxon>Spiralia</taxon>
        <taxon>Lophotrochozoa</taxon>
        <taxon>Mollusca</taxon>
        <taxon>Bivalvia</taxon>
        <taxon>Autobranchia</taxon>
        <taxon>Pteriomorphia</taxon>
        <taxon>Pterioida</taxon>
        <taxon>Pterioidea</taxon>
        <taxon>Pteriidae</taxon>
        <taxon>Pinctada</taxon>
    </lineage>
</organism>
<evidence type="ECO:0000256" key="2">
    <source>
        <dbReference type="SAM" id="Phobius"/>
    </source>
</evidence>
<reference evidence="5" key="1">
    <citation type="submission" date="2019-08" db="EMBL/GenBank/DDBJ databases">
        <title>The improved chromosome-level genome for the pearl oyster Pinctada fucata martensii using PacBio sequencing and Hi-C.</title>
        <authorList>
            <person name="Zheng Z."/>
        </authorList>
    </citation>
    <scope>NUCLEOTIDE SEQUENCE</scope>
    <source>
        <strain evidence="5">ZZ-2019</strain>
        <tissue evidence="5">Adductor muscle</tissue>
    </source>
</reference>
<evidence type="ECO:0000259" key="4">
    <source>
        <dbReference type="Pfam" id="PF14008"/>
    </source>
</evidence>
<proteinExistence type="predicted"/>
<feature type="domain" description="Purple acid phosphatase C-terminal" evidence="4">
    <location>
        <begin position="277"/>
        <end position="328"/>
    </location>
</feature>
<gene>
    <name evidence="5" type="ORF">FSP39_010591</name>
</gene>
<dbReference type="InterPro" id="IPR029052">
    <property type="entry name" value="Metallo-depent_PP-like"/>
</dbReference>
<keyword evidence="2" id="KW-0472">Membrane</keyword>
<evidence type="ECO:0000259" key="3">
    <source>
        <dbReference type="Pfam" id="PF00149"/>
    </source>
</evidence>
<dbReference type="InterPro" id="IPR004843">
    <property type="entry name" value="Calcineurin-like_PHP"/>
</dbReference>
<dbReference type="Gene3D" id="3.60.21.10">
    <property type="match status" value="1"/>
</dbReference>
<dbReference type="AlphaFoldDB" id="A0AA89BKI8"/>
<keyword evidence="1" id="KW-0325">Glycoprotein</keyword>
<accession>A0AA89BKI8</accession>